<protein>
    <submittedName>
        <fullName evidence="1">Uncharacterized protein</fullName>
    </submittedName>
</protein>
<accession>R9B181</accession>
<sequence>MKLNSQLQKKMAKKKVCFLAITNMKSAFECNDYSSYHEFASDLFSPKNGRLKTYLNEQHSSISKMLNEKSFYTTVNQDINCKFGSFYSHIDQISRDFNYVIKIGFLHETHHDLNRSIGIGNPFKFHLNEPRWIFANDLNKAARDAIKLANEYRIDLEAIQDCDLPF</sequence>
<gene>
    <name evidence="1" type="ORF">I593_01594</name>
</gene>
<proteinExistence type="predicted"/>
<dbReference type="PATRIC" id="fig|1120927.3.peg.1545"/>
<name>R9B181_9GAMM</name>
<evidence type="ECO:0000313" key="1">
    <source>
        <dbReference type="EMBL" id="EOR08239.1"/>
    </source>
</evidence>
<reference evidence="1 2" key="1">
    <citation type="submission" date="2013-03" db="EMBL/GenBank/DDBJ databases">
        <title>The Genome Sequence of Acinetobacter tandoii CIP 107469.</title>
        <authorList>
            <consortium name="The Broad Institute Genome Sequencing Platform"/>
            <consortium name="The Broad Institute Genome Sequencing Center for Infectious Disease"/>
            <person name="Cerqueira G."/>
            <person name="Feldgarden M."/>
            <person name="Courvalin P."/>
            <person name="Perichon B."/>
            <person name="Grillot-Courvalin C."/>
            <person name="Clermont D."/>
            <person name="Rocha E."/>
            <person name="Yoon E.-J."/>
            <person name="Nemec A."/>
            <person name="Walker B."/>
            <person name="Young S.K."/>
            <person name="Zeng Q."/>
            <person name="Gargeya S."/>
            <person name="Fitzgerald M."/>
            <person name="Haas B."/>
            <person name="Abouelleil A."/>
            <person name="Alvarado L."/>
            <person name="Arachchi H.M."/>
            <person name="Berlin A.M."/>
            <person name="Chapman S.B."/>
            <person name="Dewar J."/>
            <person name="Goldberg J."/>
            <person name="Griggs A."/>
            <person name="Gujja S."/>
            <person name="Hansen M."/>
            <person name="Howarth C."/>
            <person name="Imamovic A."/>
            <person name="Larimer J."/>
            <person name="McCowan C."/>
            <person name="Murphy C."/>
            <person name="Neiman D."/>
            <person name="Pearson M."/>
            <person name="Priest M."/>
            <person name="Roberts A."/>
            <person name="Saif S."/>
            <person name="Shea T."/>
            <person name="Sisk P."/>
            <person name="Sykes S."/>
            <person name="Wortman J."/>
            <person name="Nusbaum C."/>
            <person name="Birren B."/>
        </authorList>
    </citation>
    <scope>NUCLEOTIDE SEQUENCE [LARGE SCALE GENOMIC DNA]</scope>
    <source>
        <strain evidence="1 2">CIP 107469</strain>
    </source>
</reference>
<comment type="caution">
    <text evidence="1">The sequence shown here is derived from an EMBL/GenBank/DDBJ whole genome shotgun (WGS) entry which is preliminary data.</text>
</comment>
<keyword evidence="2" id="KW-1185">Reference proteome</keyword>
<dbReference type="AlphaFoldDB" id="R9B181"/>
<evidence type="ECO:0000313" key="2">
    <source>
        <dbReference type="Proteomes" id="UP000016201"/>
    </source>
</evidence>
<dbReference type="Proteomes" id="UP000016201">
    <property type="component" value="Unassembled WGS sequence"/>
</dbReference>
<organism evidence="1 2">
    <name type="scientific">Acinetobacter tandoii DSM 14970 = CIP 107469</name>
    <dbReference type="NCBI Taxonomy" id="1120927"/>
    <lineage>
        <taxon>Bacteria</taxon>
        <taxon>Pseudomonadati</taxon>
        <taxon>Pseudomonadota</taxon>
        <taxon>Gammaproteobacteria</taxon>
        <taxon>Moraxellales</taxon>
        <taxon>Moraxellaceae</taxon>
        <taxon>Acinetobacter</taxon>
    </lineage>
</organism>
<dbReference type="EMBL" id="AQFM01000036">
    <property type="protein sequence ID" value="EOR08239.1"/>
    <property type="molecule type" value="Genomic_DNA"/>
</dbReference>